<evidence type="ECO:0000313" key="2">
    <source>
        <dbReference type="Proteomes" id="UP001057452"/>
    </source>
</evidence>
<dbReference type="Proteomes" id="UP001057452">
    <property type="component" value="Chromosome 22"/>
</dbReference>
<comment type="caution">
    <text evidence="1">The sequence shown here is derived from an EMBL/GenBank/DDBJ whole genome shotgun (WGS) entry which is preliminary data.</text>
</comment>
<dbReference type="EMBL" id="CM043806">
    <property type="protein sequence ID" value="KAI4813213.1"/>
    <property type="molecule type" value="Genomic_DNA"/>
</dbReference>
<evidence type="ECO:0000313" key="1">
    <source>
        <dbReference type="EMBL" id="KAI4813213.1"/>
    </source>
</evidence>
<name>A0ACB9WJ10_CHAAC</name>
<feature type="non-terminal residue" evidence="1">
    <location>
        <position position="133"/>
    </location>
</feature>
<organism evidence="1 2">
    <name type="scientific">Chaenocephalus aceratus</name>
    <name type="common">Blackfin icefish</name>
    <name type="synonym">Chaenichthys aceratus</name>
    <dbReference type="NCBI Taxonomy" id="36190"/>
    <lineage>
        <taxon>Eukaryota</taxon>
        <taxon>Metazoa</taxon>
        <taxon>Chordata</taxon>
        <taxon>Craniata</taxon>
        <taxon>Vertebrata</taxon>
        <taxon>Euteleostomi</taxon>
        <taxon>Actinopterygii</taxon>
        <taxon>Neopterygii</taxon>
        <taxon>Teleostei</taxon>
        <taxon>Neoteleostei</taxon>
        <taxon>Acanthomorphata</taxon>
        <taxon>Eupercaria</taxon>
        <taxon>Perciformes</taxon>
        <taxon>Notothenioidei</taxon>
        <taxon>Channichthyidae</taxon>
        <taxon>Chaenocephalus</taxon>
    </lineage>
</organism>
<gene>
    <name evidence="1" type="ORF">KUCAC02_024556</name>
</gene>
<keyword evidence="2" id="KW-1185">Reference proteome</keyword>
<accession>A0ACB9WJ10</accession>
<reference evidence="1" key="1">
    <citation type="submission" date="2022-05" db="EMBL/GenBank/DDBJ databases">
        <title>Chromosome-level genome of Chaenocephalus aceratus.</title>
        <authorList>
            <person name="Park H."/>
        </authorList>
    </citation>
    <scope>NUCLEOTIDE SEQUENCE</scope>
    <source>
        <strain evidence="1">KU_202001</strain>
    </source>
</reference>
<sequence length="133" mass="13979">MAWIICGLLFSLGLFLSPVCVPAEQRGFRRLYVLQPGPGAGAGGPAGLSSISTRHGAVGHTYNVELSGPVRTRRMGNQADSGPGGQSQQQTVKLSGVNVCGGMCCHGWAKTQGSQRCTKRVAVPHPQHKCCLH</sequence>
<proteinExistence type="predicted"/>
<protein>
    <submittedName>
        <fullName evidence="1">Uncharacterized protein</fullName>
    </submittedName>
</protein>